<dbReference type="Pfam" id="PF20334">
    <property type="entry name" value="DUF6629"/>
    <property type="match status" value="1"/>
</dbReference>
<evidence type="ECO:0000313" key="2">
    <source>
        <dbReference type="EMBL" id="RFO95568.1"/>
    </source>
</evidence>
<evidence type="ECO:0000256" key="1">
    <source>
        <dbReference type="SAM" id="Phobius"/>
    </source>
</evidence>
<name>A0A3E1R863_9BURK</name>
<accession>A0A3E1R863</accession>
<feature type="transmembrane region" description="Helical" evidence="1">
    <location>
        <begin position="190"/>
        <end position="209"/>
    </location>
</feature>
<organism evidence="2 3">
    <name type="scientific">Rhodoferax lacus</name>
    <dbReference type="NCBI Taxonomy" id="2184758"/>
    <lineage>
        <taxon>Bacteria</taxon>
        <taxon>Pseudomonadati</taxon>
        <taxon>Pseudomonadota</taxon>
        <taxon>Betaproteobacteria</taxon>
        <taxon>Burkholderiales</taxon>
        <taxon>Comamonadaceae</taxon>
        <taxon>Rhodoferax</taxon>
    </lineage>
</organism>
<evidence type="ECO:0000313" key="3">
    <source>
        <dbReference type="Proteomes" id="UP000260665"/>
    </source>
</evidence>
<dbReference type="RefSeq" id="WP_117179361.1">
    <property type="nucleotide sequence ID" value="NZ_QFZK01000014.1"/>
</dbReference>
<dbReference type="OrthoDB" id="8441457at2"/>
<comment type="caution">
    <text evidence="2">The sequence shown here is derived from an EMBL/GenBank/DDBJ whole genome shotgun (WGS) entry which is preliminary data.</text>
</comment>
<feature type="transmembrane region" description="Helical" evidence="1">
    <location>
        <begin position="70"/>
        <end position="90"/>
    </location>
</feature>
<dbReference type="Proteomes" id="UP000260665">
    <property type="component" value="Unassembled WGS sequence"/>
</dbReference>
<keyword evidence="1" id="KW-0812">Transmembrane</keyword>
<keyword evidence="1" id="KW-0472">Membrane</keyword>
<reference evidence="2 3" key="1">
    <citation type="submission" date="2018-05" db="EMBL/GenBank/DDBJ databases">
        <title>Rhodoferax soyangensis sp.nov., isolated from an oligotrophic freshwater lake.</title>
        <authorList>
            <person name="Park M."/>
        </authorList>
    </citation>
    <scope>NUCLEOTIDE SEQUENCE [LARGE SCALE GENOMIC DNA]</scope>
    <source>
        <strain evidence="2 3">IMCC26218</strain>
    </source>
</reference>
<dbReference type="AlphaFoldDB" id="A0A3E1R863"/>
<feature type="transmembrane region" description="Helical" evidence="1">
    <location>
        <begin position="142"/>
        <end position="160"/>
    </location>
</feature>
<gene>
    <name evidence="2" type="ORF">DIC66_17340</name>
</gene>
<feature type="transmembrane region" description="Helical" evidence="1">
    <location>
        <begin position="102"/>
        <end position="122"/>
    </location>
</feature>
<feature type="transmembrane region" description="Helical" evidence="1">
    <location>
        <begin position="167"/>
        <end position="184"/>
    </location>
</feature>
<proteinExistence type="predicted"/>
<keyword evidence="3" id="KW-1185">Reference proteome</keyword>
<keyword evidence="1" id="KW-1133">Transmembrane helix</keyword>
<dbReference type="EMBL" id="QFZK01000014">
    <property type="protein sequence ID" value="RFO95568.1"/>
    <property type="molecule type" value="Genomic_DNA"/>
</dbReference>
<dbReference type="InterPro" id="IPR046737">
    <property type="entry name" value="DUF6629"/>
</dbReference>
<protein>
    <submittedName>
        <fullName evidence="2">Uncharacterized protein</fullName>
    </submittedName>
</protein>
<sequence length="223" mass="24456">MCFSATASFTSSALLITAGAVALRQKPDRHAWPYALMPVLFGVQQFLEGLIWLKLDGHTALLNAVSTTDLAQAFSLFSQVFWPVFVPLAVGLMEPVLWRRRAILACLLAGLVASMFLLSAMLQIPITASLQGQHIAYGFSHTHVLTASTLYLVGACLAPLLSSHPSVRLFGVVAVATAALTYLIFAAWFISVWCFFAGLMSCVVLLHFFPQVQQHFRTRLKAW</sequence>